<comment type="caution">
    <text evidence="7">The sequence shown here is derived from an EMBL/GenBank/DDBJ whole genome shotgun (WGS) entry which is preliminary data.</text>
</comment>
<keyword evidence="1" id="KW-0813">Transport</keyword>
<evidence type="ECO:0000313" key="8">
    <source>
        <dbReference type="Proteomes" id="UP000306102"/>
    </source>
</evidence>
<evidence type="ECO:0000259" key="6">
    <source>
        <dbReference type="Pfam" id="PF23259"/>
    </source>
</evidence>
<evidence type="ECO:0000256" key="3">
    <source>
        <dbReference type="ARBA" id="ARBA00022958"/>
    </source>
</evidence>
<keyword evidence="4" id="KW-0406">Ion transport</keyword>
<dbReference type="PANTHER" id="PTHR32468:SF26">
    <property type="entry name" value="CATION_H(+) ANTIPORTER 15"/>
    <property type="match status" value="1"/>
</dbReference>
<sequence>MEATNPAFRAINQNVLANAPCSIGILVDRGLSGTTRLSANQVAHHIVVLFFGGPDDREALSYAWRMSDHPAINLTVMRFIPGDDAIESTIEPNREPNDPRILTVVTDNDREKQLDEDYVNEFRARTANDESIIYAERVVNNGEETVAAIRSVDTINDLFIVGRGQGMISPLTAGLTDWSECPELGAIGDLLASSDFAAAVSVLVVQQYVGMGHMDGVGTPDSPSHENENYGNFSVQMNRRQQQPPRGPVSFNS</sequence>
<dbReference type="EMBL" id="SDRB02005679">
    <property type="protein sequence ID" value="THG13792.1"/>
    <property type="molecule type" value="Genomic_DNA"/>
</dbReference>
<protein>
    <recommendedName>
        <fullName evidence="9">Cation/H+ exchanger domain-containing protein</fullName>
    </recommendedName>
</protein>
<dbReference type="Pfam" id="PF23259">
    <property type="entry name" value="CHX17_C"/>
    <property type="match status" value="1"/>
</dbReference>
<keyword evidence="3" id="KW-0630">Potassium</keyword>
<dbReference type="InterPro" id="IPR057290">
    <property type="entry name" value="CHX17_C"/>
</dbReference>
<evidence type="ECO:0008006" key="9">
    <source>
        <dbReference type="Google" id="ProtNLM"/>
    </source>
</evidence>
<dbReference type="InterPro" id="IPR057291">
    <property type="entry name" value="CHX17_2nd"/>
</dbReference>
<dbReference type="STRING" id="542762.A0A4S4ED62"/>
<dbReference type="GO" id="GO:0006813">
    <property type="term" value="P:potassium ion transport"/>
    <property type="evidence" value="ECO:0007669"/>
    <property type="project" value="UniProtKB-KW"/>
</dbReference>
<organism evidence="7 8">
    <name type="scientific">Camellia sinensis var. sinensis</name>
    <name type="common">China tea</name>
    <dbReference type="NCBI Taxonomy" id="542762"/>
    <lineage>
        <taxon>Eukaryota</taxon>
        <taxon>Viridiplantae</taxon>
        <taxon>Streptophyta</taxon>
        <taxon>Embryophyta</taxon>
        <taxon>Tracheophyta</taxon>
        <taxon>Spermatophyta</taxon>
        <taxon>Magnoliopsida</taxon>
        <taxon>eudicotyledons</taxon>
        <taxon>Gunneridae</taxon>
        <taxon>Pentapetalae</taxon>
        <taxon>asterids</taxon>
        <taxon>Ericales</taxon>
        <taxon>Theaceae</taxon>
        <taxon>Camellia</taxon>
    </lineage>
</organism>
<evidence type="ECO:0000256" key="4">
    <source>
        <dbReference type="ARBA" id="ARBA00023065"/>
    </source>
</evidence>
<dbReference type="Proteomes" id="UP000306102">
    <property type="component" value="Unassembled WGS sequence"/>
</dbReference>
<dbReference type="GO" id="GO:0098662">
    <property type="term" value="P:inorganic cation transmembrane transport"/>
    <property type="evidence" value="ECO:0007669"/>
    <property type="project" value="TreeGrafter"/>
</dbReference>
<dbReference type="Pfam" id="PF23256">
    <property type="entry name" value="CHX17_2nd"/>
    <property type="match status" value="1"/>
</dbReference>
<proteinExistence type="predicted"/>
<name>A0A4S4ED62_CAMSN</name>
<gene>
    <name evidence="7" type="ORF">TEA_001793</name>
</gene>
<dbReference type="GO" id="GO:0006885">
    <property type="term" value="P:regulation of pH"/>
    <property type="evidence" value="ECO:0007669"/>
    <property type="project" value="TreeGrafter"/>
</dbReference>
<keyword evidence="2" id="KW-0633">Potassium transport</keyword>
<evidence type="ECO:0000256" key="2">
    <source>
        <dbReference type="ARBA" id="ARBA00022538"/>
    </source>
</evidence>
<keyword evidence="8" id="KW-1185">Reference proteome</keyword>
<evidence type="ECO:0000256" key="1">
    <source>
        <dbReference type="ARBA" id="ARBA00022448"/>
    </source>
</evidence>
<feature type="domain" description="Cation/H(+) antiporter central" evidence="5">
    <location>
        <begin position="6"/>
        <end position="40"/>
    </location>
</feature>
<dbReference type="PANTHER" id="PTHR32468">
    <property type="entry name" value="CATION/H + ANTIPORTER"/>
    <property type="match status" value="1"/>
</dbReference>
<evidence type="ECO:0000313" key="7">
    <source>
        <dbReference type="EMBL" id="THG13792.1"/>
    </source>
</evidence>
<dbReference type="GO" id="GO:0012505">
    <property type="term" value="C:endomembrane system"/>
    <property type="evidence" value="ECO:0007669"/>
    <property type="project" value="TreeGrafter"/>
</dbReference>
<feature type="domain" description="Cation/H(+) antiporter C-terminal" evidence="6">
    <location>
        <begin position="46"/>
        <end position="210"/>
    </location>
</feature>
<dbReference type="InterPro" id="IPR050794">
    <property type="entry name" value="CPA2_transporter"/>
</dbReference>
<reference evidence="7 8" key="1">
    <citation type="journal article" date="2018" name="Proc. Natl. Acad. Sci. U.S.A.">
        <title>Draft genome sequence of Camellia sinensis var. sinensis provides insights into the evolution of the tea genome and tea quality.</title>
        <authorList>
            <person name="Wei C."/>
            <person name="Yang H."/>
            <person name="Wang S."/>
            <person name="Zhao J."/>
            <person name="Liu C."/>
            <person name="Gao L."/>
            <person name="Xia E."/>
            <person name="Lu Y."/>
            <person name="Tai Y."/>
            <person name="She G."/>
            <person name="Sun J."/>
            <person name="Cao H."/>
            <person name="Tong W."/>
            <person name="Gao Q."/>
            <person name="Li Y."/>
            <person name="Deng W."/>
            <person name="Jiang X."/>
            <person name="Wang W."/>
            <person name="Chen Q."/>
            <person name="Zhang S."/>
            <person name="Li H."/>
            <person name="Wu J."/>
            <person name="Wang P."/>
            <person name="Li P."/>
            <person name="Shi C."/>
            <person name="Zheng F."/>
            <person name="Jian J."/>
            <person name="Huang B."/>
            <person name="Shan D."/>
            <person name="Shi M."/>
            <person name="Fang C."/>
            <person name="Yue Y."/>
            <person name="Li F."/>
            <person name="Li D."/>
            <person name="Wei S."/>
            <person name="Han B."/>
            <person name="Jiang C."/>
            <person name="Yin Y."/>
            <person name="Xia T."/>
            <person name="Zhang Z."/>
            <person name="Bennetzen J.L."/>
            <person name="Zhao S."/>
            <person name="Wan X."/>
        </authorList>
    </citation>
    <scope>NUCLEOTIDE SEQUENCE [LARGE SCALE GENOMIC DNA]</scope>
    <source>
        <strain evidence="8">cv. Shuchazao</strain>
        <tissue evidence="7">Leaf</tissue>
    </source>
</reference>
<accession>A0A4S4ED62</accession>
<dbReference type="AlphaFoldDB" id="A0A4S4ED62"/>
<evidence type="ECO:0000259" key="5">
    <source>
        <dbReference type="Pfam" id="PF23256"/>
    </source>
</evidence>